<comment type="subunit">
    <text evidence="10">The type I restriction/modification system is composed of three polypeptides R, M and S.</text>
</comment>
<dbReference type="PROSITE" id="PS51192">
    <property type="entry name" value="HELICASE_ATP_BIND_1"/>
    <property type="match status" value="1"/>
</dbReference>
<dbReference type="InterPro" id="IPR055180">
    <property type="entry name" value="HsdR_RecA-like_helicase_dom_2"/>
</dbReference>
<comment type="function">
    <text evidence="10">Subunit R is required for both nuclease and ATPase activities, but not for modification.</text>
</comment>
<dbReference type="OrthoDB" id="9758243at2"/>
<evidence type="ECO:0000313" key="13">
    <source>
        <dbReference type="Proteomes" id="UP000256708"/>
    </source>
</evidence>
<keyword evidence="6 12" id="KW-0255">Endonuclease</keyword>
<dbReference type="GO" id="GO:0009307">
    <property type="term" value="P:DNA restriction-modification system"/>
    <property type="evidence" value="ECO:0007669"/>
    <property type="project" value="UniProtKB-KW"/>
</dbReference>
<evidence type="ECO:0000256" key="6">
    <source>
        <dbReference type="ARBA" id="ARBA00022759"/>
    </source>
</evidence>
<dbReference type="Pfam" id="PF22679">
    <property type="entry name" value="T1R_D3-like"/>
    <property type="match status" value="1"/>
</dbReference>
<dbReference type="InterPro" id="IPR021810">
    <property type="entry name" value="T1RH-like_C"/>
</dbReference>
<dbReference type="GO" id="GO:0009035">
    <property type="term" value="F:type I site-specific deoxyribonuclease activity"/>
    <property type="evidence" value="ECO:0007669"/>
    <property type="project" value="UniProtKB-EC"/>
</dbReference>
<feature type="domain" description="Helicase ATP-binding" evidence="11">
    <location>
        <begin position="278"/>
        <end position="452"/>
    </location>
</feature>
<dbReference type="Pfam" id="PF04313">
    <property type="entry name" value="HSDR_N"/>
    <property type="match status" value="1"/>
</dbReference>
<dbReference type="InterPro" id="IPR007409">
    <property type="entry name" value="Restrct_endonuc_type1_HsdR_N"/>
</dbReference>
<dbReference type="RefSeq" id="WP_115564393.1">
    <property type="nucleotide sequence ID" value="NZ_QRGR01000004.1"/>
</dbReference>
<comment type="similarity">
    <text evidence="2 10">Belongs to the HsdR family.</text>
</comment>
<reference evidence="13" key="1">
    <citation type="submission" date="2018-08" db="EMBL/GenBank/DDBJ databases">
        <authorList>
            <person name="Liu Z.-W."/>
            <person name="Du Z.-J."/>
        </authorList>
    </citation>
    <scope>NUCLEOTIDE SEQUENCE [LARGE SCALE GENOMIC DNA]</scope>
    <source>
        <strain evidence="13">H4X</strain>
    </source>
</reference>
<evidence type="ECO:0000256" key="9">
    <source>
        <dbReference type="ARBA" id="ARBA00023125"/>
    </source>
</evidence>
<keyword evidence="8 10" id="KW-0067">ATP-binding</keyword>
<keyword evidence="5 10" id="KW-0680">Restriction system</keyword>
<dbReference type="EC" id="3.1.21.3" evidence="10"/>
<dbReference type="GO" id="GO:0003677">
    <property type="term" value="F:DNA binding"/>
    <property type="evidence" value="ECO:0007669"/>
    <property type="project" value="UniProtKB-KW"/>
</dbReference>
<evidence type="ECO:0000313" key="12">
    <source>
        <dbReference type="EMBL" id="RDV16533.1"/>
    </source>
</evidence>
<keyword evidence="9 10" id="KW-0238">DNA-binding</keyword>
<dbReference type="CDD" id="cd18800">
    <property type="entry name" value="SF2_C_EcoR124I-like"/>
    <property type="match status" value="1"/>
</dbReference>
<dbReference type="Gene3D" id="3.40.50.300">
    <property type="entry name" value="P-loop containing nucleotide triphosphate hydrolases"/>
    <property type="match status" value="3"/>
</dbReference>
<gene>
    <name evidence="12" type="ORF">DXT99_04900</name>
</gene>
<evidence type="ECO:0000256" key="2">
    <source>
        <dbReference type="ARBA" id="ARBA00008598"/>
    </source>
</evidence>
<organism evidence="12 13">
    <name type="scientific">Pontibacter diazotrophicus</name>
    <dbReference type="NCBI Taxonomy" id="1400979"/>
    <lineage>
        <taxon>Bacteria</taxon>
        <taxon>Pseudomonadati</taxon>
        <taxon>Bacteroidota</taxon>
        <taxon>Cytophagia</taxon>
        <taxon>Cytophagales</taxon>
        <taxon>Hymenobacteraceae</taxon>
        <taxon>Pontibacter</taxon>
    </lineage>
</organism>
<evidence type="ECO:0000256" key="1">
    <source>
        <dbReference type="ARBA" id="ARBA00000851"/>
    </source>
</evidence>
<dbReference type="AlphaFoldDB" id="A0A3D8LGI5"/>
<dbReference type="GO" id="GO:0005524">
    <property type="term" value="F:ATP binding"/>
    <property type="evidence" value="ECO:0007669"/>
    <property type="project" value="UniProtKB-KW"/>
</dbReference>
<dbReference type="PANTHER" id="PTHR30195">
    <property type="entry name" value="TYPE I SITE-SPECIFIC DEOXYRIBONUCLEASE PROTEIN SUBUNIT M AND R"/>
    <property type="match status" value="1"/>
</dbReference>
<dbReference type="SMART" id="SM00487">
    <property type="entry name" value="DEXDc"/>
    <property type="match status" value="1"/>
</dbReference>
<evidence type="ECO:0000259" key="11">
    <source>
        <dbReference type="PROSITE" id="PS51192"/>
    </source>
</evidence>
<dbReference type="Proteomes" id="UP000256708">
    <property type="component" value="Unassembled WGS sequence"/>
</dbReference>
<dbReference type="EMBL" id="QRGR01000004">
    <property type="protein sequence ID" value="RDV16533.1"/>
    <property type="molecule type" value="Genomic_DNA"/>
</dbReference>
<dbReference type="Pfam" id="PF11867">
    <property type="entry name" value="T1RH-like_C"/>
    <property type="match status" value="1"/>
</dbReference>
<evidence type="ECO:0000256" key="4">
    <source>
        <dbReference type="ARBA" id="ARBA00022741"/>
    </source>
</evidence>
<keyword evidence="13" id="KW-1185">Reference proteome</keyword>
<comment type="caution">
    <text evidence="12">The sequence shown here is derived from an EMBL/GenBank/DDBJ whole genome shotgun (WGS) entry which is preliminary data.</text>
</comment>
<dbReference type="CDD" id="cd22332">
    <property type="entry name" value="HsdR_N"/>
    <property type="match status" value="1"/>
</dbReference>
<protein>
    <recommendedName>
        <fullName evidence="10">Type I restriction enzyme endonuclease subunit</fullName>
        <shortName evidence="10">R protein</shortName>
        <ecNumber evidence="10">3.1.21.3</ecNumber>
    </recommendedName>
</protein>
<dbReference type="InterPro" id="IPR051268">
    <property type="entry name" value="Type-I_R_enzyme_R_subunit"/>
</dbReference>
<accession>A0A3D8LGI5</accession>
<dbReference type="InterPro" id="IPR040980">
    <property type="entry name" value="SWI2_SNF2"/>
</dbReference>
<evidence type="ECO:0000256" key="10">
    <source>
        <dbReference type="RuleBase" id="RU364115"/>
    </source>
</evidence>
<dbReference type="InterPro" id="IPR004473">
    <property type="entry name" value="Restrct_endonuc_typeI_HsdR"/>
</dbReference>
<comment type="catalytic activity">
    <reaction evidence="1 10">
        <text>Endonucleolytic cleavage of DNA to give random double-stranded fragments with terminal 5'-phosphates, ATP is simultaneously hydrolyzed.</text>
        <dbReference type="EC" id="3.1.21.3"/>
    </reaction>
</comment>
<dbReference type="Gene3D" id="3.90.1570.50">
    <property type="match status" value="1"/>
</dbReference>
<dbReference type="PANTHER" id="PTHR30195:SF15">
    <property type="entry name" value="TYPE I RESTRICTION ENZYME HINDI ENDONUCLEASE SUBUNIT"/>
    <property type="match status" value="1"/>
</dbReference>
<proteinExistence type="inferred from homology"/>
<evidence type="ECO:0000256" key="5">
    <source>
        <dbReference type="ARBA" id="ARBA00022747"/>
    </source>
</evidence>
<evidence type="ECO:0000256" key="3">
    <source>
        <dbReference type="ARBA" id="ARBA00022722"/>
    </source>
</evidence>
<keyword evidence="7 10" id="KW-0378">Hydrolase</keyword>
<dbReference type="NCBIfam" id="TIGR00348">
    <property type="entry name" value="hsdR"/>
    <property type="match status" value="1"/>
</dbReference>
<dbReference type="Pfam" id="PF18766">
    <property type="entry name" value="SWI2_SNF2"/>
    <property type="match status" value="1"/>
</dbReference>
<keyword evidence="4 10" id="KW-0547">Nucleotide-binding</keyword>
<dbReference type="CDD" id="cd18030">
    <property type="entry name" value="DEXHc_RE_I_HsdR"/>
    <property type="match status" value="1"/>
</dbReference>
<dbReference type="SUPFAM" id="SSF52540">
    <property type="entry name" value="P-loop containing nucleoside triphosphate hydrolases"/>
    <property type="match status" value="1"/>
</dbReference>
<dbReference type="InterPro" id="IPR027417">
    <property type="entry name" value="P-loop_NTPase"/>
</dbReference>
<dbReference type="InterPro" id="IPR014001">
    <property type="entry name" value="Helicase_ATP-bd"/>
</dbReference>
<sequence>MSQYLAESDIEEAAIAWLRELEPYQYKNGSEIKRPLNKAVLEDVFEAFLQRSYPQVPQKVLAELKQEFLFNKGTDVHQRNHAFHLKLSKGISKTWKDDTGKDHFGHFYPIAYEHISQNEFLVVNQFTIVGKNKRIPDLILFVNGLPLVLFEFKNLFNQDATVEAAYNQVQHYTLDIPQVFEYNALTVVSDGQTTLHGMYNSGLEWFATWKSIDGREVVGNGFALETLIKGLLVPERLLPYLRHYIFHELDKGQLIKKGAKYHQFFGIQYALQETLQSVRPYGDGRIGVVWHTTRSGKSITMAIYTGILRQLPELKNPTIVVQVDRFDLNRQLFDDFVAAKDLVGDVQIANTTDELRSLLSGEGGGVVFSTVQKFNLKDTATGRELEHPVLSNRDNVIVIADECHRTQYGLIEGFANNLRRALPQASFIGFTGTPVDSKDADTVAVFGDIIHTYDIRQATEDKAVVPIYYEPRLAKLHLGNAQLEEEAEEITGGLEDNDKNRILWAAMEDAAGSAGRVEAIAKDILQHYTSRAKSLSGKAMIVCMSRRNCVKLYNALTALEGCPEVAVIMTTNIAKDPLAWNPHVRTKEAMEGIKTRFKNPDDALKLVIVRDMWLTGFDNPAMHTLYVDKVMSGHNLIQAVNRVATVFRDKPSGLIVDYIGIGDRLRDATKKYTSAGGQSKVAFDIEEAFSLTQEVIELLQEQLPEGFTYSNWPALTGPEKIKLVSQATNFIVSDDELCKAFMLNEKKLSSLAPIIKSHDNINDIAVDLIFFQHVGAAVRKVKYPTTNIKKSQGQIKDLIHRSIESEDVVDVFQMAGIERFDISIINDEFLATAKEKKTGNELKLELLRQIMNDEIKVRSSKNLVKYRKLKEEVEKIINDYHNHFFDSLIAMEKMREVAREMQEEDQRRTQLGLTEEEEAFYEILAKHPNAVQDFELIKELVKKILAEVKKSASQPDWYKKDDTKAQLQLAVKKVLRFKVKAELQEILDEVMEQAEARYKEYQMSVA</sequence>
<evidence type="ECO:0000256" key="8">
    <source>
        <dbReference type="ARBA" id="ARBA00022840"/>
    </source>
</evidence>
<keyword evidence="3" id="KW-0540">Nuclease</keyword>
<evidence type="ECO:0000256" key="7">
    <source>
        <dbReference type="ARBA" id="ARBA00022801"/>
    </source>
</evidence>
<name>A0A3D8LGI5_9BACT</name>